<organism evidence="1 2">
    <name type="scientific">Gluconacetobacter entanii</name>
    <dbReference type="NCBI Taxonomy" id="108528"/>
    <lineage>
        <taxon>Bacteria</taxon>
        <taxon>Pseudomonadati</taxon>
        <taxon>Pseudomonadota</taxon>
        <taxon>Alphaproteobacteria</taxon>
        <taxon>Acetobacterales</taxon>
        <taxon>Acetobacteraceae</taxon>
        <taxon>Gluconacetobacter</taxon>
    </lineage>
</organism>
<dbReference type="AlphaFoldDB" id="A0A318PNJ1"/>
<proteinExistence type="predicted"/>
<sequence>MAKSVELSNGRIFKTKKAATQYFKEMLARYCDGEHIQDVEDHSDLSALLERFDLLVSDEPSKIGSGIKRFERRLNKGDGWSSSGFWVVRVDDTSTDFSYPQAVSGRPKSDAEEFSKACYNAVSRDLLGMKQRQFDHFSGPDGLIACDITGSLVAYSEAQLSHAHPPFGIIVKEFRKLKGWEDGVPLGTLTASTDAQISTRFVDEALAQEFLNFHHSRAVLRIIAKEHPPFSISDASAVKRPLRFG</sequence>
<reference evidence="1 2" key="1">
    <citation type="submission" date="2017-07" db="EMBL/GenBank/DDBJ databases">
        <title>A draft genome sequence of Gluconacetobacter entanii LTH 4560.</title>
        <authorList>
            <person name="Skraban J."/>
            <person name="Cleenwerck I."/>
            <person name="Vandamme P."/>
            <person name="Trcek J."/>
        </authorList>
    </citation>
    <scope>NUCLEOTIDE SEQUENCE [LARGE SCALE GENOMIC DNA]</scope>
    <source>
        <strain evidence="1 2">LTH 4560</strain>
    </source>
</reference>
<name>A0A318PNJ1_9PROT</name>
<dbReference type="RefSeq" id="WP_110914742.1">
    <property type="nucleotide sequence ID" value="NZ_NKUF01000081.1"/>
</dbReference>
<evidence type="ECO:0008006" key="3">
    <source>
        <dbReference type="Google" id="ProtNLM"/>
    </source>
</evidence>
<dbReference type="Proteomes" id="UP000248301">
    <property type="component" value="Unassembled WGS sequence"/>
</dbReference>
<comment type="caution">
    <text evidence="1">The sequence shown here is derived from an EMBL/GenBank/DDBJ whole genome shotgun (WGS) entry which is preliminary data.</text>
</comment>
<protein>
    <recommendedName>
        <fullName evidence="3">DUF3223 domain-containing protein</fullName>
    </recommendedName>
</protein>
<gene>
    <name evidence="1" type="ORF">CFR72_15865</name>
</gene>
<dbReference type="OrthoDB" id="4177831at2"/>
<evidence type="ECO:0000313" key="2">
    <source>
        <dbReference type="Proteomes" id="UP000248301"/>
    </source>
</evidence>
<dbReference type="Gene3D" id="3.10.450.40">
    <property type="match status" value="1"/>
</dbReference>
<evidence type="ECO:0000313" key="1">
    <source>
        <dbReference type="EMBL" id="PYD60385.1"/>
    </source>
</evidence>
<accession>A0A318PNJ1</accession>
<dbReference type="EMBL" id="NKUF01000081">
    <property type="protein sequence ID" value="PYD60385.1"/>
    <property type="molecule type" value="Genomic_DNA"/>
</dbReference>
<dbReference type="Pfam" id="PF11523">
    <property type="entry name" value="DUF3223"/>
    <property type="match status" value="1"/>
</dbReference>